<feature type="compositionally biased region" description="Polar residues" evidence="1">
    <location>
        <begin position="1"/>
        <end position="12"/>
    </location>
</feature>
<name>A0ABS1NUU1_9ACTN</name>
<sequence>MSSSNERSSASPGASHKFAAGRLDRTRTHKACGDVAYRLMNDGTISDVRFNHIHAYARPRDQRADGAAHVLNIPGSHMKAKRDAIYGYNTWGPGRSLYALGYHSVPEPLEAAHDDPREFVRTLPSGCRPGKGD</sequence>
<dbReference type="RefSeq" id="WP_201814160.1">
    <property type="nucleotide sequence ID" value="NZ_JAERRH010000001.1"/>
</dbReference>
<gene>
    <name evidence="2" type="ORF">JK361_03820</name>
</gene>
<keyword evidence="3" id="KW-1185">Reference proteome</keyword>
<evidence type="ECO:0000313" key="3">
    <source>
        <dbReference type="Proteomes" id="UP000621386"/>
    </source>
</evidence>
<protein>
    <submittedName>
        <fullName evidence="2">Uncharacterized protein</fullName>
    </submittedName>
</protein>
<comment type="caution">
    <text evidence="2">The sequence shown here is derived from an EMBL/GenBank/DDBJ whole genome shotgun (WGS) entry which is preliminary data.</text>
</comment>
<evidence type="ECO:0000256" key="1">
    <source>
        <dbReference type="SAM" id="MobiDB-lite"/>
    </source>
</evidence>
<accession>A0ABS1NUU1</accession>
<dbReference type="Proteomes" id="UP000621386">
    <property type="component" value="Unassembled WGS sequence"/>
</dbReference>
<reference evidence="2 3" key="1">
    <citation type="submission" date="2021-01" db="EMBL/GenBank/DDBJ databases">
        <title>WGS of actinomycetes isolated from Thailand.</title>
        <authorList>
            <person name="Thawai C."/>
        </authorList>
    </citation>
    <scope>NUCLEOTIDE SEQUENCE [LARGE SCALE GENOMIC DNA]</scope>
    <source>
        <strain evidence="2 3">CH5-8</strain>
    </source>
</reference>
<dbReference type="EMBL" id="JAERRH010000001">
    <property type="protein sequence ID" value="MBL1103739.1"/>
    <property type="molecule type" value="Genomic_DNA"/>
</dbReference>
<evidence type="ECO:0000313" key="2">
    <source>
        <dbReference type="EMBL" id="MBL1103739.1"/>
    </source>
</evidence>
<feature type="region of interest" description="Disordered" evidence="1">
    <location>
        <begin position="1"/>
        <end position="22"/>
    </location>
</feature>
<organism evidence="2 3">
    <name type="scientific">Streptomyces musisoli</name>
    <dbReference type="NCBI Taxonomy" id="2802280"/>
    <lineage>
        <taxon>Bacteria</taxon>
        <taxon>Bacillati</taxon>
        <taxon>Actinomycetota</taxon>
        <taxon>Actinomycetes</taxon>
        <taxon>Kitasatosporales</taxon>
        <taxon>Streptomycetaceae</taxon>
        <taxon>Streptomyces</taxon>
    </lineage>
</organism>
<proteinExistence type="predicted"/>